<name>A0A1H4K0A2_9MICO</name>
<gene>
    <name evidence="1" type="ORF">SAMN04489807_1157</name>
</gene>
<proteinExistence type="predicted"/>
<dbReference type="Proteomes" id="UP000183750">
    <property type="component" value="Unassembled WGS sequence"/>
</dbReference>
<evidence type="ECO:0000313" key="1">
    <source>
        <dbReference type="EMBL" id="SEB51989.1"/>
    </source>
</evidence>
<protein>
    <recommendedName>
        <fullName evidence="3">Recombination endonuclease VII</fullName>
    </recommendedName>
</protein>
<dbReference type="RefSeq" id="WP_060928609.1">
    <property type="nucleotide sequence ID" value="NZ_FNSQ01000005.1"/>
</dbReference>
<dbReference type="OrthoDB" id="581550at2"/>
<dbReference type="AlphaFoldDB" id="A0A1H4K0A2"/>
<accession>A0A1H4K0A2</accession>
<keyword evidence="2" id="KW-1185">Reference proteome</keyword>
<reference evidence="2" key="1">
    <citation type="submission" date="2016-10" db="EMBL/GenBank/DDBJ databases">
        <authorList>
            <person name="Varghese N."/>
            <person name="Submissions S."/>
        </authorList>
    </citation>
    <scope>NUCLEOTIDE SEQUENCE [LARGE SCALE GENOMIC DNA]</scope>
    <source>
        <strain evidence="2">DSM 16089</strain>
    </source>
</reference>
<evidence type="ECO:0000313" key="2">
    <source>
        <dbReference type="Proteomes" id="UP000183750"/>
    </source>
</evidence>
<organism evidence="1 2">
    <name type="scientific">Microbacterium hydrocarbonoxydans</name>
    <dbReference type="NCBI Taxonomy" id="273678"/>
    <lineage>
        <taxon>Bacteria</taxon>
        <taxon>Bacillati</taxon>
        <taxon>Actinomycetota</taxon>
        <taxon>Actinomycetes</taxon>
        <taxon>Micrococcales</taxon>
        <taxon>Microbacteriaceae</taxon>
        <taxon>Microbacterium</taxon>
    </lineage>
</organism>
<evidence type="ECO:0008006" key="3">
    <source>
        <dbReference type="Google" id="ProtNLM"/>
    </source>
</evidence>
<sequence length="167" mass="18679">MSDAASAGVAPVSVKRCGTCGTSKPGTDFNRKSSRADGLQEVCRDCNRESSRRYYAHRREHHIAVIRARTDAQRAKSLSFIAQYLLAHPCADCGVGDLRVLDFDHRPGAPKRDAVMQLVRNGFSIRTIEEEIRQCDVRCRNCHAIVTYERMDGDWRTGAMAGRLAPR</sequence>
<dbReference type="EMBL" id="FNSQ01000005">
    <property type="protein sequence ID" value="SEB51989.1"/>
    <property type="molecule type" value="Genomic_DNA"/>
</dbReference>